<dbReference type="AlphaFoldDB" id="A0A1B7X7J9"/>
<sequence length="139" mass="15487">MNVGVIQLLALSLLFLCKFSLGTLLVQFGKLKLLLVTLALLFPMVAQAGEMNMQVGKIKINRDYRGNTTVNTGKTKLNSRPDISRTRRTVDSVNRSRNINTLRRNCTESNNEAVSQQTIKTRGSNQQRTQTNTVSVSCN</sequence>
<reference evidence="3 4" key="1">
    <citation type="submission" date="2015-09" db="EMBL/GenBank/DDBJ databases">
        <title>Aphanizomenon flos-aquae WA102.</title>
        <authorList>
            <person name="Driscoll C."/>
        </authorList>
    </citation>
    <scope>NUCLEOTIDE SEQUENCE [LARGE SCALE GENOMIC DNA]</scope>
    <source>
        <strain evidence="3">WA102</strain>
    </source>
</reference>
<dbReference type="EMBL" id="LJOW01000006">
    <property type="protein sequence ID" value="OBQ45260.1"/>
    <property type="molecule type" value="Genomic_DNA"/>
</dbReference>
<comment type="caution">
    <text evidence="3">The sequence shown here is derived from an EMBL/GenBank/DDBJ whole genome shotgun (WGS) entry which is preliminary data.</text>
</comment>
<proteinExistence type="predicted"/>
<keyword evidence="2" id="KW-1133">Transmembrane helix</keyword>
<name>A0A1B7X7J9_APHFL</name>
<dbReference type="Proteomes" id="UP000092093">
    <property type="component" value="Unassembled WGS sequence"/>
</dbReference>
<keyword evidence="2" id="KW-0812">Transmembrane</keyword>
<evidence type="ECO:0000256" key="1">
    <source>
        <dbReference type="SAM" id="MobiDB-lite"/>
    </source>
</evidence>
<organism evidence="3 4">
    <name type="scientific">Aphanizomenon flos-aquae WA102</name>
    <dbReference type="NCBI Taxonomy" id="1710896"/>
    <lineage>
        <taxon>Bacteria</taxon>
        <taxon>Bacillati</taxon>
        <taxon>Cyanobacteriota</taxon>
        <taxon>Cyanophyceae</taxon>
        <taxon>Nostocales</taxon>
        <taxon>Aphanizomenonaceae</taxon>
        <taxon>Aphanizomenon</taxon>
    </lineage>
</organism>
<evidence type="ECO:0000313" key="3">
    <source>
        <dbReference type="EMBL" id="OBQ45260.1"/>
    </source>
</evidence>
<feature type="transmembrane region" description="Helical" evidence="2">
    <location>
        <begin position="32"/>
        <end position="49"/>
    </location>
</feature>
<keyword evidence="2" id="KW-0472">Membrane</keyword>
<feature type="region of interest" description="Disordered" evidence="1">
    <location>
        <begin position="107"/>
        <end position="139"/>
    </location>
</feature>
<gene>
    <name evidence="3" type="ORF">AN484_02705</name>
</gene>
<evidence type="ECO:0000313" key="4">
    <source>
        <dbReference type="Proteomes" id="UP000092093"/>
    </source>
</evidence>
<accession>A0A1B7X7J9</accession>
<protein>
    <submittedName>
        <fullName evidence="3">Uncharacterized protein</fullName>
    </submittedName>
</protein>
<evidence type="ECO:0000256" key="2">
    <source>
        <dbReference type="SAM" id="Phobius"/>
    </source>
</evidence>